<evidence type="ECO:0000313" key="2">
    <source>
        <dbReference type="EMBL" id="KAK7069381.1"/>
    </source>
</evidence>
<keyword evidence="1" id="KW-0732">Signal</keyword>
<accession>A0AAN8ZUS2</accession>
<comment type="caution">
    <text evidence="2">The sequence shown here is derived from an EMBL/GenBank/DDBJ whole genome shotgun (WGS) entry which is preliminary data.</text>
</comment>
<feature type="chain" id="PRO_5043038855" evidence="1">
    <location>
        <begin position="29"/>
        <end position="72"/>
    </location>
</feature>
<dbReference type="AlphaFoldDB" id="A0AAN8ZUS2"/>
<proteinExistence type="predicted"/>
<keyword evidence="3" id="KW-1185">Reference proteome</keyword>
<protein>
    <submittedName>
        <fullName evidence="2">Uncharacterized protein</fullName>
    </submittedName>
</protein>
<evidence type="ECO:0000313" key="3">
    <source>
        <dbReference type="Proteomes" id="UP001381693"/>
    </source>
</evidence>
<name>A0AAN8ZUS2_HALRR</name>
<dbReference type="EMBL" id="JAXCGZ010016637">
    <property type="protein sequence ID" value="KAK7069381.1"/>
    <property type="molecule type" value="Genomic_DNA"/>
</dbReference>
<dbReference type="Proteomes" id="UP001381693">
    <property type="component" value="Unassembled WGS sequence"/>
</dbReference>
<gene>
    <name evidence="2" type="ORF">SK128_028644</name>
</gene>
<evidence type="ECO:0000256" key="1">
    <source>
        <dbReference type="SAM" id="SignalP"/>
    </source>
</evidence>
<sequence length="72" mass="8000">VMMVFLQNFVGSCFLLDYLLFSVFPLAPLPLSPSSSFACPLNFLLLTSPVRGGIKKGVYLRVSSVLKKCEWL</sequence>
<feature type="non-terminal residue" evidence="2">
    <location>
        <position position="72"/>
    </location>
</feature>
<feature type="signal peptide" evidence="1">
    <location>
        <begin position="1"/>
        <end position="28"/>
    </location>
</feature>
<organism evidence="2 3">
    <name type="scientific">Halocaridina rubra</name>
    <name type="common">Hawaiian red shrimp</name>
    <dbReference type="NCBI Taxonomy" id="373956"/>
    <lineage>
        <taxon>Eukaryota</taxon>
        <taxon>Metazoa</taxon>
        <taxon>Ecdysozoa</taxon>
        <taxon>Arthropoda</taxon>
        <taxon>Crustacea</taxon>
        <taxon>Multicrustacea</taxon>
        <taxon>Malacostraca</taxon>
        <taxon>Eumalacostraca</taxon>
        <taxon>Eucarida</taxon>
        <taxon>Decapoda</taxon>
        <taxon>Pleocyemata</taxon>
        <taxon>Caridea</taxon>
        <taxon>Atyoidea</taxon>
        <taxon>Atyidae</taxon>
        <taxon>Halocaridina</taxon>
    </lineage>
</organism>
<feature type="non-terminal residue" evidence="2">
    <location>
        <position position="1"/>
    </location>
</feature>
<reference evidence="2 3" key="1">
    <citation type="submission" date="2023-11" db="EMBL/GenBank/DDBJ databases">
        <title>Halocaridina rubra genome assembly.</title>
        <authorList>
            <person name="Smith C."/>
        </authorList>
    </citation>
    <scope>NUCLEOTIDE SEQUENCE [LARGE SCALE GENOMIC DNA]</scope>
    <source>
        <strain evidence="2">EP-1</strain>
        <tissue evidence="2">Whole</tissue>
    </source>
</reference>